<dbReference type="Proteomes" id="UP000028073">
    <property type="component" value="Unassembled WGS sequence"/>
</dbReference>
<dbReference type="STRING" id="1137799.GZ78_01745"/>
<dbReference type="AlphaFoldDB" id="A0A081NK52"/>
<dbReference type="InterPro" id="IPR036388">
    <property type="entry name" value="WH-like_DNA-bd_sf"/>
</dbReference>
<accession>A0A081NK52</accession>
<keyword evidence="7" id="KW-1185">Reference proteome</keyword>
<comment type="similarity">
    <text evidence="1">Belongs to the LysR transcriptional regulatory family.</text>
</comment>
<evidence type="ECO:0000256" key="1">
    <source>
        <dbReference type="ARBA" id="ARBA00009437"/>
    </source>
</evidence>
<gene>
    <name evidence="6" type="ORF">GZ78_01745</name>
</gene>
<dbReference type="EMBL" id="JOKH01000001">
    <property type="protein sequence ID" value="KEQ18825.1"/>
    <property type="molecule type" value="Genomic_DNA"/>
</dbReference>
<dbReference type="Pfam" id="PF00126">
    <property type="entry name" value="HTH_1"/>
    <property type="match status" value="1"/>
</dbReference>
<dbReference type="GO" id="GO:0006351">
    <property type="term" value="P:DNA-templated transcription"/>
    <property type="evidence" value="ECO:0007669"/>
    <property type="project" value="TreeGrafter"/>
</dbReference>
<evidence type="ECO:0000259" key="5">
    <source>
        <dbReference type="PROSITE" id="PS50931"/>
    </source>
</evidence>
<dbReference type="eggNOG" id="COG0583">
    <property type="taxonomic scope" value="Bacteria"/>
</dbReference>
<dbReference type="GO" id="GO:0003700">
    <property type="term" value="F:DNA-binding transcription factor activity"/>
    <property type="evidence" value="ECO:0007669"/>
    <property type="project" value="InterPro"/>
</dbReference>
<evidence type="ECO:0000313" key="6">
    <source>
        <dbReference type="EMBL" id="KEQ18825.1"/>
    </source>
</evidence>
<dbReference type="GO" id="GO:0043565">
    <property type="term" value="F:sequence-specific DNA binding"/>
    <property type="evidence" value="ECO:0007669"/>
    <property type="project" value="TreeGrafter"/>
</dbReference>
<evidence type="ECO:0000256" key="4">
    <source>
        <dbReference type="ARBA" id="ARBA00023163"/>
    </source>
</evidence>
<keyword evidence="2" id="KW-0805">Transcription regulation</keyword>
<dbReference type="SUPFAM" id="SSF46785">
    <property type="entry name" value="Winged helix' DNA-binding domain"/>
    <property type="match status" value="1"/>
</dbReference>
<dbReference type="InterPro" id="IPR000847">
    <property type="entry name" value="LysR_HTH_N"/>
</dbReference>
<sequence>MFLHGIEIKILTTKKQLEFLKLIVRDLETIDFRTLSIFVTTCRLMSLTRCADEMSLPKSTVSKAISKLEEHLQTRLLERSTRSIQMTEAGQVILGRAHKS</sequence>
<protein>
    <recommendedName>
        <fullName evidence="5">HTH lysR-type domain-containing protein</fullName>
    </recommendedName>
</protein>
<keyword evidence="3" id="KW-0238">DNA-binding</keyword>
<evidence type="ECO:0000313" key="7">
    <source>
        <dbReference type="Proteomes" id="UP000028073"/>
    </source>
</evidence>
<dbReference type="PROSITE" id="PS50931">
    <property type="entry name" value="HTH_LYSR"/>
    <property type="match status" value="1"/>
</dbReference>
<dbReference type="PANTHER" id="PTHR30537:SF5">
    <property type="entry name" value="HTH-TYPE TRANSCRIPTIONAL ACTIVATOR TTDR-RELATED"/>
    <property type="match status" value="1"/>
</dbReference>
<reference evidence="6 7" key="1">
    <citation type="submission" date="2014-06" db="EMBL/GenBank/DDBJ databases">
        <title>Whole Genome Sequences of Three Symbiotic Endozoicomonas Bacteria.</title>
        <authorList>
            <person name="Neave M.J."/>
            <person name="Apprill A."/>
            <person name="Voolstra C.R."/>
        </authorList>
    </citation>
    <scope>NUCLEOTIDE SEQUENCE [LARGE SCALE GENOMIC DNA]</scope>
    <source>
        <strain evidence="6 7">DSM 25634</strain>
    </source>
</reference>
<dbReference type="PANTHER" id="PTHR30537">
    <property type="entry name" value="HTH-TYPE TRANSCRIPTIONAL REGULATOR"/>
    <property type="match status" value="1"/>
</dbReference>
<organism evidence="6 7">
    <name type="scientific">Endozoicomonas numazuensis</name>
    <dbReference type="NCBI Taxonomy" id="1137799"/>
    <lineage>
        <taxon>Bacteria</taxon>
        <taxon>Pseudomonadati</taxon>
        <taxon>Pseudomonadota</taxon>
        <taxon>Gammaproteobacteria</taxon>
        <taxon>Oceanospirillales</taxon>
        <taxon>Endozoicomonadaceae</taxon>
        <taxon>Endozoicomonas</taxon>
    </lineage>
</organism>
<dbReference type="Gene3D" id="1.10.10.10">
    <property type="entry name" value="Winged helix-like DNA-binding domain superfamily/Winged helix DNA-binding domain"/>
    <property type="match status" value="1"/>
</dbReference>
<feature type="domain" description="HTH lysR-type" evidence="5">
    <location>
        <begin position="30"/>
        <end position="87"/>
    </location>
</feature>
<evidence type="ECO:0000256" key="3">
    <source>
        <dbReference type="ARBA" id="ARBA00023125"/>
    </source>
</evidence>
<keyword evidence="4" id="KW-0804">Transcription</keyword>
<dbReference type="FunFam" id="1.10.10.10:FF:000001">
    <property type="entry name" value="LysR family transcriptional regulator"/>
    <property type="match status" value="1"/>
</dbReference>
<name>A0A081NK52_9GAMM</name>
<comment type="caution">
    <text evidence="6">The sequence shown here is derived from an EMBL/GenBank/DDBJ whole genome shotgun (WGS) entry which is preliminary data.</text>
</comment>
<proteinExistence type="inferred from homology"/>
<dbReference type="InterPro" id="IPR058163">
    <property type="entry name" value="LysR-type_TF_proteobact-type"/>
</dbReference>
<dbReference type="InterPro" id="IPR036390">
    <property type="entry name" value="WH_DNA-bd_sf"/>
</dbReference>
<evidence type="ECO:0000256" key="2">
    <source>
        <dbReference type="ARBA" id="ARBA00023015"/>
    </source>
</evidence>